<evidence type="ECO:0000256" key="3">
    <source>
        <dbReference type="ARBA" id="ARBA00023015"/>
    </source>
</evidence>
<feature type="DNA-binding region" description="H-T-H motif" evidence="6">
    <location>
        <begin position="372"/>
        <end position="411"/>
    </location>
</feature>
<dbReference type="Pfam" id="PF02629">
    <property type="entry name" value="CoA_binding"/>
    <property type="match status" value="1"/>
</dbReference>
<dbReference type="NCBIfam" id="NF003995">
    <property type="entry name" value="PRK05472.2-4"/>
    <property type="match status" value="1"/>
</dbReference>
<dbReference type="STRING" id="159291.SAMN05920897_11690"/>
<evidence type="ECO:0000313" key="10">
    <source>
        <dbReference type="Proteomes" id="UP000186400"/>
    </source>
</evidence>
<comment type="subunit">
    <text evidence="6">Homodimer.</text>
</comment>
<dbReference type="SUPFAM" id="SSF46785">
    <property type="entry name" value="Winged helix' DNA-binding domain"/>
    <property type="match status" value="1"/>
</dbReference>
<dbReference type="Gene3D" id="1.10.10.10">
    <property type="entry name" value="Winged helix-like DNA-binding domain superfamily/Winged helix DNA-binding domain"/>
    <property type="match status" value="1"/>
</dbReference>
<dbReference type="Pfam" id="PF06971">
    <property type="entry name" value="Put_DNA-bind_N"/>
    <property type="match status" value="1"/>
</dbReference>
<keyword evidence="6" id="KW-0520">NAD</keyword>
<accession>A0A1N6W5L7</accession>
<dbReference type="GO" id="GO:0003700">
    <property type="term" value="F:DNA-binding transcription factor activity"/>
    <property type="evidence" value="ECO:0007669"/>
    <property type="project" value="UniProtKB-UniRule"/>
</dbReference>
<feature type="domain" description="CoA-binding" evidence="8">
    <location>
        <begin position="435"/>
        <end position="536"/>
    </location>
</feature>
<gene>
    <name evidence="6" type="primary">rex</name>
    <name evidence="9" type="ORF">SAMN05920897_11690</name>
</gene>
<dbReference type="InterPro" id="IPR036291">
    <property type="entry name" value="NAD(P)-bd_dom_sf"/>
</dbReference>
<feature type="region of interest" description="Disordered" evidence="7">
    <location>
        <begin position="259"/>
        <end position="293"/>
    </location>
</feature>
<feature type="compositionally biased region" description="Basic and acidic residues" evidence="7">
    <location>
        <begin position="276"/>
        <end position="293"/>
    </location>
</feature>
<dbReference type="SMART" id="SM00881">
    <property type="entry name" value="CoA_binding"/>
    <property type="match status" value="1"/>
</dbReference>
<dbReference type="Gene3D" id="3.40.50.720">
    <property type="entry name" value="NAD(P)-binding Rossmann-like Domain"/>
    <property type="match status" value="1"/>
</dbReference>
<comment type="similarity">
    <text evidence="6">Belongs to the transcriptional regulatory Rex family.</text>
</comment>
<protein>
    <recommendedName>
        <fullName evidence="6">Redox-sensing transcriptional repressor Rex</fullName>
    </recommendedName>
</protein>
<organism evidence="9 10">
    <name type="scientific">Alkalispirochaeta americana</name>
    <dbReference type="NCBI Taxonomy" id="159291"/>
    <lineage>
        <taxon>Bacteria</taxon>
        <taxon>Pseudomonadati</taxon>
        <taxon>Spirochaetota</taxon>
        <taxon>Spirochaetia</taxon>
        <taxon>Spirochaetales</taxon>
        <taxon>Spirochaetaceae</taxon>
        <taxon>Alkalispirochaeta</taxon>
    </lineage>
</organism>
<dbReference type="EMBL" id="FTMS01000016">
    <property type="protein sequence ID" value="SIQ85310.1"/>
    <property type="molecule type" value="Genomic_DNA"/>
</dbReference>
<dbReference type="InterPro" id="IPR036388">
    <property type="entry name" value="WH-like_DNA-bd_sf"/>
</dbReference>
<keyword evidence="3 6" id="KW-0805">Transcription regulation</keyword>
<dbReference type="AlphaFoldDB" id="A0A1N6W5L7"/>
<keyword evidence="2 6" id="KW-0678">Repressor</keyword>
<evidence type="ECO:0000256" key="4">
    <source>
        <dbReference type="ARBA" id="ARBA00023125"/>
    </source>
</evidence>
<name>A0A1N6W5L7_9SPIO</name>
<sequence>MSQKFSGRHSPFRGLGNDADLMRRQTRSQEIFLNESGISAVRFDTEHVPGEVPFTRDSQRPQDTGACVEVHQDTGRIFGNSGTQIVSKTLQKIPVHLEETGWVEGERDSSQGTLSFFLLQGSYNIPVTGSAPIGQSQRNPPLRRQGNIAPGHPIQKAIDFCSRHGTVRNRNDLSRPTSLEAGQSPGIGMDLDPLPVAPGLSGQNRYDAPVNRKLADSGKVLGHHVPLHFKLVIIGSMLPIAATTPASQGAPRLAARRRGLKNLPQKPPKLSGPFLGDHKRDQLSRQDPRNEPHFTLKPKEAVSAVDNLFNPGNLQLIASHLAGIGTSGKNFVRCLYFFIEMGYTRCSIDRLQRDYMKTMKLASMPTIKRLPGYLHVVEAAAREGHPYISGTTIAEELELEPIQVRKDLAVTGIIGKPRMGFPVPELIKAINDFLDWNRSHNAIVLGAGHLGSALLGYSEFSRHGLNAIAAIDTDPAVIGTEINGITIAPADEMAAIIRNHHIEVAVLTVPSQHAQEITNQLVECGIRAIWNFTNCKIKVPSRVIVQQEDLSSGYAVLSVKLRVQQNQGDQAPAKDASE</sequence>
<dbReference type="InterPro" id="IPR036390">
    <property type="entry name" value="WH_DNA-bd_sf"/>
</dbReference>
<dbReference type="NCBIfam" id="NF003996">
    <property type="entry name" value="PRK05472.2-5"/>
    <property type="match status" value="1"/>
</dbReference>
<evidence type="ECO:0000256" key="2">
    <source>
        <dbReference type="ARBA" id="ARBA00022491"/>
    </source>
</evidence>
<comment type="subcellular location">
    <subcellularLocation>
        <location evidence="6">Cytoplasm</location>
    </subcellularLocation>
</comment>
<keyword evidence="4 6" id="KW-0238">DNA-binding</keyword>
<dbReference type="InterPro" id="IPR009718">
    <property type="entry name" value="Rex_DNA-bd_C_dom"/>
</dbReference>
<feature type="compositionally biased region" description="Basic residues" evidence="7">
    <location>
        <begin position="1"/>
        <end position="11"/>
    </location>
</feature>
<evidence type="ECO:0000256" key="6">
    <source>
        <dbReference type="HAMAP-Rule" id="MF_01131"/>
    </source>
</evidence>
<dbReference type="GO" id="GO:0051775">
    <property type="term" value="P:response to redox state"/>
    <property type="evidence" value="ECO:0007669"/>
    <property type="project" value="InterPro"/>
</dbReference>
<dbReference type="NCBIfam" id="NF003994">
    <property type="entry name" value="PRK05472.2-3"/>
    <property type="match status" value="1"/>
</dbReference>
<dbReference type="PANTHER" id="PTHR35786">
    <property type="entry name" value="REDOX-SENSING TRANSCRIPTIONAL REPRESSOR REX"/>
    <property type="match status" value="1"/>
</dbReference>
<dbReference type="GO" id="GO:0045892">
    <property type="term" value="P:negative regulation of DNA-templated transcription"/>
    <property type="evidence" value="ECO:0007669"/>
    <property type="project" value="InterPro"/>
</dbReference>
<evidence type="ECO:0000313" key="9">
    <source>
        <dbReference type="EMBL" id="SIQ85310.1"/>
    </source>
</evidence>
<feature type="region of interest" description="Disordered" evidence="7">
    <location>
        <begin position="1"/>
        <end position="21"/>
    </location>
</feature>
<dbReference type="InterPro" id="IPR022876">
    <property type="entry name" value="Tscrpt_rep_Rex"/>
</dbReference>
<keyword evidence="5 6" id="KW-0804">Transcription</keyword>
<evidence type="ECO:0000256" key="5">
    <source>
        <dbReference type="ARBA" id="ARBA00023163"/>
    </source>
</evidence>
<keyword evidence="10" id="KW-1185">Reference proteome</keyword>
<evidence type="ECO:0000256" key="7">
    <source>
        <dbReference type="SAM" id="MobiDB-lite"/>
    </source>
</evidence>
<dbReference type="GO" id="GO:0005737">
    <property type="term" value="C:cytoplasm"/>
    <property type="evidence" value="ECO:0007669"/>
    <property type="project" value="UniProtKB-SubCell"/>
</dbReference>
<dbReference type="Proteomes" id="UP000186400">
    <property type="component" value="Unassembled WGS sequence"/>
</dbReference>
<feature type="binding site" evidence="6">
    <location>
        <begin position="446"/>
        <end position="451"/>
    </location>
    <ligand>
        <name>NAD(+)</name>
        <dbReference type="ChEBI" id="CHEBI:57540"/>
    </ligand>
</feature>
<dbReference type="PANTHER" id="PTHR35786:SF1">
    <property type="entry name" value="REDOX-SENSING TRANSCRIPTIONAL REPRESSOR REX 1"/>
    <property type="match status" value="1"/>
</dbReference>
<dbReference type="GO" id="GO:0003677">
    <property type="term" value="F:DNA binding"/>
    <property type="evidence" value="ECO:0007669"/>
    <property type="project" value="UniProtKB-UniRule"/>
</dbReference>
<dbReference type="SUPFAM" id="SSF51735">
    <property type="entry name" value="NAD(P)-binding Rossmann-fold domains"/>
    <property type="match status" value="1"/>
</dbReference>
<evidence type="ECO:0000259" key="8">
    <source>
        <dbReference type="SMART" id="SM00881"/>
    </source>
</evidence>
<dbReference type="HAMAP" id="MF_01131">
    <property type="entry name" value="Rex"/>
    <property type="match status" value="1"/>
</dbReference>
<proteinExistence type="inferred from homology"/>
<feature type="region of interest" description="Disordered" evidence="7">
    <location>
        <begin position="167"/>
        <end position="189"/>
    </location>
</feature>
<comment type="function">
    <text evidence="6">Modulates transcription in response to changes in cellular NADH/NAD(+) redox state.</text>
</comment>
<evidence type="ECO:0000256" key="1">
    <source>
        <dbReference type="ARBA" id="ARBA00022490"/>
    </source>
</evidence>
<dbReference type="InterPro" id="IPR003781">
    <property type="entry name" value="CoA-bd"/>
</dbReference>
<keyword evidence="1 6" id="KW-0963">Cytoplasm</keyword>
<reference evidence="9 10" key="1">
    <citation type="submission" date="2017-01" db="EMBL/GenBank/DDBJ databases">
        <authorList>
            <person name="Mah S.A."/>
            <person name="Swanson W.J."/>
            <person name="Moy G.W."/>
            <person name="Vacquier V.D."/>
        </authorList>
    </citation>
    <scope>NUCLEOTIDE SEQUENCE [LARGE SCALE GENOMIC DNA]</scope>
    <source>
        <strain evidence="9 10">ASpG1</strain>
    </source>
</reference>